<dbReference type="SMART" id="SM00869">
    <property type="entry name" value="Autotransporter"/>
    <property type="match status" value="1"/>
</dbReference>
<gene>
    <name evidence="2" type="ORF">D3Y57_07580</name>
</gene>
<dbReference type="Proteomes" id="UP000276254">
    <property type="component" value="Chromosome"/>
</dbReference>
<proteinExistence type="predicted"/>
<dbReference type="EMBL" id="CP032829">
    <property type="protein sequence ID" value="AYJ85860.1"/>
    <property type="molecule type" value="Genomic_DNA"/>
</dbReference>
<dbReference type="Pfam" id="PF03797">
    <property type="entry name" value="Autotransporter"/>
    <property type="match status" value="1"/>
</dbReference>
<dbReference type="OrthoDB" id="5292073at2"/>
<accession>A0A494TA50</accession>
<evidence type="ECO:0000259" key="1">
    <source>
        <dbReference type="PROSITE" id="PS51208"/>
    </source>
</evidence>
<evidence type="ECO:0000313" key="2">
    <source>
        <dbReference type="EMBL" id="AYJ85860.1"/>
    </source>
</evidence>
<name>A0A494TA50_SPHPE</name>
<reference evidence="2 3" key="1">
    <citation type="submission" date="2018-09" db="EMBL/GenBank/DDBJ databases">
        <title>Sphingomonas peninsula sp. nov., isolated from fildes peninsula, Antarctic soil.</title>
        <authorList>
            <person name="Yingchao G."/>
        </authorList>
    </citation>
    <scope>NUCLEOTIDE SEQUENCE [LARGE SCALE GENOMIC DNA]</scope>
    <source>
        <strain evidence="2 3">YZ-8</strain>
    </source>
</reference>
<organism evidence="2 3">
    <name type="scientific">Sphingomonas paeninsulae</name>
    <dbReference type="NCBI Taxonomy" id="2319844"/>
    <lineage>
        <taxon>Bacteria</taxon>
        <taxon>Pseudomonadati</taxon>
        <taxon>Pseudomonadota</taxon>
        <taxon>Alphaproteobacteria</taxon>
        <taxon>Sphingomonadales</taxon>
        <taxon>Sphingomonadaceae</taxon>
        <taxon>Sphingomonas</taxon>
    </lineage>
</organism>
<dbReference type="KEGG" id="spha:D3Y57_07580"/>
<feature type="domain" description="Autotransporter" evidence="1">
    <location>
        <begin position="524"/>
        <end position="797"/>
    </location>
</feature>
<dbReference type="Gene3D" id="2.40.128.130">
    <property type="entry name" value="Autotransporter beta-domain"/>
    <property type="match status" value="1"/>
</dbReference>
<dbReference type="AlphaFoldDB" id="A0A494TA50"/>
<protein>
    <submittedName>
        <fullName evidence="2">Autotransporter domain-containing protein</fullName>
    </submittedName>
</protein>
<sequence length="797" mass="79730">MTLFSGTAWADCVADTTGQTVSCTSSSTGYSTSAPGVAVTVTNGASVTGSGLQAVGANSSVDTLGTINTGSGTTAVSLGGNGTITEEAAASGAITGNILFGAATGAQVNTVNNLSTTNGIAGLITSVGNTTINNSGLVSGGIVETTASGADTVNIINSTGATITGAITTSDTTNLMNTGTITGTTTTTAPLTITNNVGGVITGSITGTTPAVGSGFLSVLNNGAITGDIIETAGSTAGSVTVNNNSGATLTGNITTADATNFTNAGTYAGIITNTSIVPGSVNNSGTMTLSGIMTGTLTNSGTLTVGTTASPAAPALLTINGSYSQTGVLNVPMLSSAVAGTGYGQIHTTGTAALAGTINVTPVQGFYPTGSTYNIVLADQGITNNGVTVNGVTTVSPFLTFTSNGVVTVSGAQQALQIAATRTATYISVLAPTATANQLAVAGGAQTAASGGFQNLVNTANVAPTGDAAVLVGGVDFMTVAQAQTFFDQVSPQGYGAYVTALQDQGNLFSRQINMRLDTLGITKDATPGLWLTPYFQRGKAGGNTYGSGETIFGIQGGVDVGNEFAHGGMSVGYSKANVDYNVGNLTGSDSSLQVGAYGGITLKRFNADLQIDYIHGSVSASKSIALGATSRTATADTSANLFKAVATLGYNFGGESNRIQPFVGFDFNKGKINGFTEGGANSADLTVDGLNADRQDVLVGFDYARMTGSVRPYLHLAYRYNLLNPNTQITAMFNADPTTSFTVTDLVPSRSEEDANAGVRFQADDWGSYLFVGYQGTIRSGLTSHGVNAGVLVAF</sequence>
<dbReference type="PROSITE" id="PS51208">
    <property type="entry name" value="AUTOTRANSPORTER"/>
    <property type="match status" value="1"/>
</dbReference>
<dbReference type="InterPro" id="IPR036709">
    <property type="entry name" value="Autotransporte_beta_dom_sf"/>
</dbReference>
<dbReference type="InterPro" id="IPR005546">
    <property type="entry name" value="Autotransporte_beta"/>
</dbReference>
<evidence type="ECO:0000313" key="3">
    <source>
        <dbReference type="Proteomes" id="UP000276254"/>
    </source>
</evidence>
<keyword evidence="3" id="KW-1185">Reference proteome</keyword>
<dbReference type="SUPFAM" id="SSF103515">
    <property type="entry name" value="Autotransporter"/>
    <property type="match status" value="1"/>
</dbReference>